<dbReference type="PRINTS" id="PR00081">
    <property type="entry name" value="GDHRDH"/>
</dbReference>
<dbReference type="GeneID" id="119723653"/>
<dbReference type="Pfam" id="PF00106">
    <property type="entry name" value="adh_short"/>
    <property type="match status" value="1"/>
</dbReference>
<evidence type="ECO:0000313" key="5">
    <source>
        <dbReference type="Proteomes" id="UP000887568"/>
    </source>
</evidence>
<dbReference type="PRINTS" id="PR00080">
    <property type="entry name" value="SDRFAMILY"/>
</dbReference>
<dbReference type="GO" id="GO:0016491">
    <property type="term" value="F:oxidoreductase activity"/>
    <property type="evidence" value="ECO:0007669"/>
    <property type="project" value="UniProtKB-KW"/>
</dbReference>
<keyword evidence="3" id="KW-1133">Transmembrane helix</keyword>
<dbReference type="Proteomes" id="UP000887568">
    <property type="component" value="Unplaced"/>
</dbReference>
<protein>
    <submittedName>
        <fullName evidence="4">Uncharacterized protein</fullName>
    </submittedName>
</protein>
<keyword evidence="1" id="KW-0560">Oxidoreductase</keyword>
<evidence type="ECO:0000256" key="1">
    <source>
        <dbReference type="ARBA" id="ARBA00023002"/>
    </source>
</evidence>
<name>A0A913ZF00_PATMI</name>
<dbReference type="InterPro" id="IPR002347">
    <property type="entry name" value="SDR_fam"/>
</dbReference>
<keyword evidence="5" id="KW-1185">Reference proteome</keyword>
<dbReference type="RefSeq" id="XP_038050363.1">
    <property type="nucleotide sequence ID" value="XM_038194435.1"/>
</dbReference>
<evidence type="ECO:0000256" key="3">
    <source>
        <dbReference type="SAM" id="Phobius"/>
    </source>
</evidence>
<dbReference type="PANTHER" id="PTHR43157:SF31">
    <property type="entry name" value="PHOSPHATIDYLINOSITOL-GLYCAN BIOSYNTHESIS CLASS F PROTEIN"/>
    <property type="match status" value="1"/>
</dbReference>
<evidence type="ECO:0000313" key="4">
    <source>
        <dbReference type="EnsemblMetazoa" id="XP_038050363.1"/>
    </source>
</evidence>
<dbReference type="EnsemblMetazoa" id="XM_038194435.1">
    <property type="protein sequence ID" value="XP_038050363.1"/>
    <property type="gene ID" value="LOC119723653"/>
</dbReference>
<organism evidence="4 5">
    <name type="scientific">Patiria miniata</name>
    <name type="common">Bat star</name>
    <name type="synonym">Asterina miniata</name>
    <dbReference type="NCBI Taxonomy" id="46514"/>
    <lineage>
        <taxon>Eukaryota</taxon>
        <taxon>Metazoa</taxon>
        <taxon>Echinodermata</taxon>
        <taxon>Eleutherozoa</taxon>
        <taxon>Asterozoa</taxon>
        <taxon>Asteroidea</taxon>
        <taxon>Valvatacea</taxon>
        <taxon>Valvatida</taxon>
        <taxon>Asterinidae</taxon>
        <taxon>Patiria</taxon>
    </lineage>
</organism>
<comment type="similarity">
    <text evidence="2">Belongs to the short-chain dehydrogenases/reductases (SDR) family.</text>
</comment>
<dbReference type="OrthoDB" id="191139at2759"/>
<accession>A0A913ZF00</accession>
<dbReference type="Gene3D" id="3.40.50.720">
    <property type="entry name" value="NAD(P)-binding Rossmann-like Domain"/>
    <property type="match status" value="1"/>
</dbReference>
<feature type="transmembrane region" description="Helical" evidence="3">
    <location>
        <begin position="18"/>
        <end position="36"/>
    </location>
</feature>
<dbReference type="PANTHER" id="PTHR43157">
    <property type="entry name" value="PHOSPHATIDYLINOSITOL-GLYCAN BIOSYNTHESIS CLASS F PROTEIN-RELATED"/>
    <property type="match status" value="1"/>
</dbReference>
<dbReference type="SUPFAM" id="SSF51735">
    <property type="entry name" value="NAD(P)-binding Rossmann-fold domains"/>
    <property type="match status" value="1"/>
</dbReference>
<sequence length="347" mass="39043">MYVVFCKMMALLSRVAKWLVPILVVLYAVFYWHMFVNRKYFTDDVKLNGKTTIVTGANSGIGWWTALDFAKRGARVILACRNLQKAEDAAKEIKMRTGNSEVVVRKLELSSLKSVRDFAQQIKEEEKRLDILVNNAGLARFQQRAAATADNFDLVFGVNHFGHFLLTNLLLDLLKKSSPSRVVTVSSAAHYFAPEPMNLTREDPAVASLLYPHLEGYDFSKVANIQFGRELARREVSSGVVSVSLHPGTIYTPIWKNFMTVDKDSVWMKTLYYTLSPLMWLFMIDEEAGAQTTLHCALDDSIPQLSGSYFDNSQVMAPSALAEDDELARRLWQVSCEATGLKCTSTN</sequence>
<keyword evidence="3" id="KW-0472">Membrane</keyword>
<proteinExistence type="inferred from homology"/>
<dbReference type="AlphaFoldDB" id="A0A913ZF00"/>
<dbReference type="InterPro" id="IPR036291">
    <property type="entry name" value="NAD(P)-bd_dom_sf"/>
</dbReference>
<reference evidence="4" key="1">
    <citation type="submission" date="2022-11" db="UniProtKB">
        <authorList>
            <consortium name="EnsemblMetazoa"/>
        </authorList>
    </citation>
    <scope>IDENTIFICATION</scope>
</reference>
<evidence type="ECO:0000256" key="2">
    <source>
        <dbReference type="RuleBase" id="RU000363"/>
    </source>
</evidence>
<keyword evidence="3" id="KW-0812">Transmembrane</keyword>